<dbReference type="EMBL" id="BEGY01000060">
    <property type="protein sequence ID" value="GAX81056.1"/>
    <property type="molecule type" value="Genomic_DNA"/>
</dbReference>
<dbReference type="InterPro" id="IPR042856">
    <property type="entry name" value="RSP14"/>
</dbReference>
<evidence type="ECO:0000313" key="1">
    <source>
        <dbReference type="EMBL" id="GAX81056.1"/>
    </source>
</evidence>
<dbReference type="SUPFAM" id="SSF48371">
    <property type="entry name" value="ARM repeat"/>
    <property type="match status" value="1"/>
</dbReference>
<accession>A0A250XDC2</accession>
<sequence length="381" mass="41052">MKMQSHASRRVCSEFLKDLHPDLSPPFPKGVIKDEIAVAYGRRGIIKLIEVLALEDMDLRDEDRAHALRVLIGLLTTQEMKNDAVAQGACVPLTALIRRTRDPEVLKLSCDALGSLSQVQLGREAIIASDGVPALTEALQTSPEAAAGAFRLFTMSTQGVSLLGPSLDPVVQALVILMDRPKDDGVSLTACENAVTALASLSTADLGIIACLTYGVPKCVVRLIDRGLTGDHRSEKDLMLCMEQCALCLEQVSHHPYGKTAVREADGVRALGSLLGLARFNLAVQKKTTAALMAVSVEKEAKQQVVLFAGQHLVRLLKSDNAVLVANARAALISASESLEARKLLSHSLDETQQVQMLYKGPVPPTPPDFRYLVSLPVLKQ</sequence>
<dbReference type="AlphaFoldDB" id="A0A250XDC2"/>
<gene>
    <name evidence="1" type="ORF">CEUSTIGMA_g8491.t1</name>
</gene>
<reference evidence="1 2" key="1">
    <citation type="submission" date="2017-08" db="EMBL/GenBank/DDBJ databases">
        <title>Acidophilic green algal genome provides insights into adaptation to an acidic environment.</title>
        <authorList>
            <person name="Hirooka S."/>
            <person name="Hirose Y."/>
            <person name="Kanesaki Y."/>
            <person name="Higuchi S."/>
            <person name="Fujiwara T."/>
            <person name="Onuma R."/>
            <person name="Era A."/>
            <person name="Ohbayashi R."/>
            <person name="Uzuka A."/>
            <person name="Nozaki H."/>
            <person name="Yoshikawa H."/>
            <person name="Miyagishima S.Y."/>
        </authorList>
    </citation>
    <scope>NUCLEOTIDE SEQUENCE [LARGE SCALE GENOMIC DNA]</scope>
    <source>
        <strain evidence="1 2">NIES-2499</strain>
    </source>
</reference>
<name>A0A250XDC2_9CHLO</name>
<dbReference type="STRING" id="1157962.A0A250XDC2"/>
<dbReference type="Gene3D" id="1.25.10.10">
    <property type="entry name" value="Leucine-rich Repeat Variant"/>
    <property type="match status" value="2"/>
</dbReference>
<dbReference type="InterPro" id="IPR011989">
    <property type="entry name" value="ARM-like"/>
</dbReference>
<dbReference type="PANTHER" id="PTHR15599">
    <property type="entry name" value="RTDR1"/>
    <property type="match status" value="1"/>
</dbReference>
<comment type="caution">
    <text evidence="1">The sequence shown here is derived from an EMBL/GenBank/DDBJ whole genome shotgun (WGS) entry which is preliminary data.</text>
</comment>
<dbReference type="OrthoDB" id="526070at2759"/>
<protein>
    <recommendedName>
        <fullName evidence="3">Radial spoke protein 8</fullName>
    </recommendedName>
</protein>
<evidence type="ECO:0000313" key="2">
    <source>
        <dbReference type="Proteomes" id="UP000232323"/>
    </source>
</evidence>
<keyword evidence="2" id="KW-1185">Reference proteome</keyword>
<dbReference type="SMART" id="SM00185">
    <property type="entry name" value="ARM"/>
    <property type="match status" value="3"/>
</dbReference>
<evidence type="ECO:0008006" key="3">
    <source>
        <dbReference type="Google" id="ProtNLM"/>
    </source>
</evidence>
<dbReference type="InterPro" id="IPR000225">
    <property type="entry name" value="Armadillo"/>
</dbReference>
<proteinExistence type="predicted"/>
<organism evidence="1 2">
    <name type="scientific">Chlamydomonas eustigma</name>
    <dbReference type="NCBI Taxonomy" id="1157962"/>
    <lineage>
        <taxon>Eukaryota</taxon>
        <taxon>Viridiplantae</taxon>
        <taxon>Chlorophyta</taxon>
        <taxon>core chlorophytes</taxon>
        <taxon>Chlorophyceae</taxon>
        <taxon>CS clade</taxon>
        <taxon>Chlamydomonadales</taxon>
        <taxon>Chlamydomonadaceae</taxon>
        <taxon>Chlamydomonas</taxon>
    </lineage>
</organism>
<dbReference type="PANTHER" id="PTHR15599:SF4">
    <property type="entry name" value="ARM REPEAT SUPERFAMILY PROTEIN"/>
    <property type="match status" value="1"/>
</dbReference>
<dbReference type="InterPro" id="IPR016024">
    <property type="entry name" value="ARM-type_fold"/>
</dbReference>
<dbReference type="Proteomes" id="UP000232323">
    <property type="component" value="Unassembled WGS sequence"/>
</dbReference>